<dbReference type="InterPro" id="IPR002347">
    <property type="entry name" value="SDR_fam"/>
</dbReference>
<dbReference type="EMBL" id="JAGEPF010000003">
    <property type="protein sequence ID" value="MBO2456963.1"/>
    <property type="molecule type" value="Genomic_DNA"/>
</dbReference>
<evidence type="ECO:0000256" key="3">
    <source>
        <dbReference type="RuleBase" id="RU000363"/>
    </source>
</evidence>
<comment type="caution">
    <text evidence="4">The sequence shown here is derived from an EMBL/GenBank/DDBJ whole genome shotgun (WGS) entry which is preliminary data.</text>
</comment>
<dbReference type="Pfam" id="PF00106">
    <property type="entry name" value="adh_short"/>
    <property type="match status" value="1"/>
</dbReference>
<organism evidence="4 5">
    <name type="scientific">Actinomadura violacea</name>
    <dbReference type="NCBI Taxonomy" id="2819934"/>
    <lineage>
        <taxon>Bacteria</taxon>
        <taxon>Bacillati</taxon>
        <taxon>Actinomycetota</taxon>
        <taxon>Actinomycetes</taxon>
        <taxon>Streptosporangiales</taxon>
        <taxon>Thermomonosporaceae</taxon>
        <taxon>Actinomadura</taxon>
    </lineage>
</organism>
<sequence>MSVLTYETPGGEARTVPDHETGAARADRVALVTGAGSGIGAAVAAALLDAGWRVALAGRRADRLEGTAASAAAGRALPVPADVTDPASVEALFGAVAEHWGRLDLLVNNAGVFGAPQPVEEFSHREWRTVLDTNLTGTFLCAQQAFRMMKEQDPPGGRIINNGSLSAHTPRPLSAAYTASKHAITGLTKTLSLEGRPYRIACGQIDVGNAATEMTGRFGSGTLQADGSVKAEPVMDVRHVADAVLYMAGLPLDANVQFMSVLATAMPSFVGRG</sequence>
<dbReference type="Gene3D" id="3.40.50.720">
    <property type="entry name" value="NAD(P)-binding Rossmann-like Domain"/>
    <property type="match status" value="1"/>
</dbReference>
<evidence type="ECO:0000313" key="5">
    <source>
        <dbReference type="Proteomes" id="UP000680206"/>
    </source>
</evidence>
<evidence type="ECO:0000313" key="4">
    <source>
        <dbReference type="EMBL" id="MBO2456963.1"/>
    </source>
</evidence>
<evidence type="ECO:0000256" key="2">
    <source>
        <dbReference type="ARBA" id="ARBA00023002"/>
    </source>
</evidence>
<gene>
    <name evidence="4" type="ORF">J4709_05200</name>
</gene>
<dbReference type="PANTHER" id="PTHR43669">
    <property type="entry name" value="5-KETO-D-GLUCONATE 5-REDUCTASE"/>
    <property type="match status" value="1"/>
</dbReference>
<keyword evidence="5" id="KW-1185">Reference proteome</keyword>
<dbReference type="PROSITE" id="PS00061">
    <property type="entry name" value="ADH_SHORT"/>
    <property type="match status" value="1"/>
</dbReference>
<accession>A0ABS3RK58</accession>
<keyword evidence="2" id="KW-0560">Oxidoreductase</keyword>
<dbReference type="PANTHER" id="PTHR43669:SF12">
    <property type="entry name" value="BLR5618 PROTEIN"/>
    <property type="match status" value="1"/>
</dbReference>
<reference evidence="4 5" key="1">
    <citation type="submission" date="2021-03" db="EMBL/GenBank/DDBJ databases">
        <title>Actinomadura violae sp. nov., isolated from lichen in Thailand.</title>
        <authorList>
            <person name="Kanchanasin P."/>
            <person name="Saeng-In P."/>
            <person name="Phongsopitanun W."/>
            <person name="Yuki M."/>
            <person name="Kudo T."/>
            <person name="Ohkuma M."/>
            <person name="Tanasupawat S."/>
        </authorList>
    </citation>
    <scope>NUCLEOTIDE SEQUENCE [LARGE SCALE GENOMIC DNA]</scope>
    <source>
        <strain evidence="4 5">LCR2-06</strain>
    </source>
</reference>
<dbReference type="CDD" id="cd05233">
    <property type="entry name" value="SDR_c"/>
    <property type="match status" value="1"/>
</dbReference>
<dbReference type="PRINTS" id="PR00080">
    <property type="entry name" value="SDRFAMILY"/>
</dbReference>
<dbReference type="InterPro" id="IPR020904">
    <property type="entry name" value="Sc_DH/Rdtase_CS"/>
</dbReference>
<dbReference type="SUPFAM" id="SSF51735">
    <property type="entry name" value="NAD(P)-binding Rossmann-fold domains"/>
    <property type="match status" value="1"/>
</dbReference>
<dbReference type="InterPro" id="IPR036291">
    <property type="entry name" value="NAD(P)-bd_dom_sf"/>
</dbReference>
<evidence type="ECO:0000256" key="1">
    <source>
        <dbReference type="ARBA" id="ARBA00006484"/>
    </source>
</evidence>
<protein>
    <submittedName>
        <fullName evidence="4">SDR family oxidoreductase</fullName>
    </submittedName>
</protein>
<proteinExistence type="inferred from homology"/>
<name>A0ABS3RK58_9ACTN</name>
<comment type="similarity">
    <text evidence="1 3">Belongs to the short-chain dehydrogenases/reductases (SDR) family.</text>
</comment>
<dbReference type="PRINTS" id="PR00081">
    <property type="entry name" value="GDHRDH"/>
</dbReference>
<dbReference type="Proteomes" id="UP000680206">
    <property type="component" value="Unassembled WGS sequence"/>
</dbReference>